<gene>
    <name evidence="1" type="ORF">HYPBUDRAFT_222264</name>
</gene>
<organism evidence="1 2">
    <name type="scientific">Hyphopichia burtonii NRRL Y-1933</name>
    <dbReference type="NCBI Taxonomy" id="984485"/>
    <lineage>
        <taxon>Eukaryota</taxon>
        <taxon>Fungi</taxon>
        <taxon>Dikarya</taxon>
        <taxon>Ascomycota</taxon>
        <taxon>Saccharomycotina</taxon>
        <taxon>Pichiomycetes</taxon>
        <taxon>Debaryomycetaceae</taxon>
        <taxon>Hyphopichia</taxon>
    </lineage>
</organism>
<dbReference type="EMBL" id="KV454543">
    <property type="protein sequence ID" value="ODV66088.1"/>
    <property type="molecule type" value="Genomic_DNA"/>
</dbReference>
<dbReference type="GeneID" id="30997653"/>
<proteinExistence type="predicted"/>
<evidence type="ECO:0000313" key="1">
    <source>
        <dbReference type="EMBL" id="ODV66088.1"/>
    </source>
</evidence>
<reference evidence="2" key="1">
    <citation type="submission" date="2016-05" db="EMBL/GenBank/DDBJ databases">
        <title>Comparative genomics of biotechnologically important yeasts.</title>
        <authorList>
            <consortium name="DOE Joint Genome Institute"/>
            <person name="Riley R."/>
            <person name="Haridas S."/>
            <person name="Wolfe K.H."/>
            <person name="Lopes M.R."/>
            <person name="Hittinger C.T."/>
            <person name="Goker M."/>
            <person name="Salamov A."/>
            <person name="Wisecaver J."/>
            <person name="Long T.M."/>
            <person name="Aerts A.L."/>
            <person name="Barry K."/>
            <person name="Choi C."/>
            <person name="Clum A."/>
            <person name="Coughlan A.Y."/>
            <person name="Deshpande S."/>
            <person name="Douglass A.P."/>
            <person name="Hanson S.J."/>
            <person name="Klenk H.-P."/>
            <person name="Labutti K."/>
            <person name="Lapidus A."/>
            <person name="Lindquist E."/>
            <person name="Lipzen A."/>
            <person name="Meier-Kolthoff J.P."/>
            <person name="Ohm R.A."/>
            <person name="Otillar R.P."/>
            <person name="Pangilinan J."/>
            <person name="Peng Y."/>
            <person name="Rokas A."/>
            <person name="Rosa C.A."/>
            <person name="Scheuner C."/>
            <person name="Sibirny A.A."/>
            <person name="Slot J.C."/>
            <person name="Stielow J.B."/>
            <person name="Sun H."/>
            <person name="Kurtzman C.P."/>
            <person name="Blackwell M."/>
            <person name="Grigoriev I.V."/>
            <person name="Jeffries T.W."/>
        </authorList>
    </citation>
    <scope>NUCLEOTIDE SEQUENCE [LARGE SCALE GENOMIC DNA]</scope>
    <source>
        <strain evidence="2">NRRL Y-1933</strain>
    </source>
</reference>
<accession>A0A1E4RFQ6</accession>
<dbReference type="AlphaFoldDB" id="A0A1E4RFQ6"/>
<sequence>MYCHLGCACSWQVVKGGKRAGNPDPNCKLSCSKLQKRQIHKGYKHFCGHLITTFTGDTSGEPNIVRMPRSIGESEQSASFSMEMVDQLDETSEFELDNFLRCIKDEVQKEIFKDQVISELKNEMKHDIKKEVVDELKQEWKCELRKTWLEEIKSRFTDELQHDLGFLLE</sequence>
<keyword evidence="2" id="KW-1185">Reference proteome</keyword>
<evidence type="ECO:0000313" key="2">
    <source>
        <dbReference type="Proteomes" id="UP000095085"/>
    </source>
</evidence>
<dbReference type="Proteomes" id="UP000095085">
    <property type="component" value="Unassembled WGS sequence"/>
</dbReference>
<protein>
    <submittedName>
        <fullName evidence="1">Uncharacterized protein</fullName>
    </submittedName>
</protein>
<dbReference type="RefSeq" id="XP_020075155.1">
    <property type="nucleotide sequence ID" value="XM_020223104.1"/>
</dbReference>
<name>A0A1E4RFQ6_9ASCO</name>